<dbReference type="GO" id="GO:0009851">
    <property type="term" value="P:auxin biosynthetic process"/>
    <property type="evidence" value="ECO:0007669"/>
    <property type="project" value="UniProtKB-KW"/>
</dbReference>
<dbReference type="InterPro" id="IPR016167">
    <property type="entry name" value="FAD-bd_PCMH_sub1"/>
</dbReference>
<evidence type="ECO:0000256" key="1">
    <source>
        <dbReference type="ARBA" id="ARBA00001974"/>
    </source>
</evidence>
<dbReference type="PROSITE" id="PS00197">
    <property type="entry name" value="2FE2S_FER_1"/>
    <property type="match status" value="1"/>
</dbReference>
<feature type="binding site" evidence="17">
    <location>
        <position position="439"/>
    </location>
    <ligand>
        <name>FAD</name>
        <dbReference type="ChEBI" id="CHEBI:57692"/>
    </ligand>
</feature>
<sequence length="1368" mass="150292">MEEKKETRGTLVFAVNGEKFELSSVDPSTTLLEFLRSQTRFKSVKLGCGEGGCGACVVLLSKYDPVHDQVADFTVSSCLTLLCSVNGCSITTTEGLGNCKDGFHPIHERVAGFHASQCGFCTPGFCISFFGSLVNAEKSNRPEPPSGFSKITVAEAEKAIAGNLCRCTGYRPIADACKSFSSDVDMEDLGFNSFWKNGESKEVKINRLPSYNHNHKICTFPEFLKNETKSSLFLGSGKHFWHSPANLKELQSVLELSKACGTRIKLVAGNTGMGYYKDTEVYEKYIDLRYILELSKIRRDSSGIEIGASVTISKAIEVLKQERRGDFLSEDDMMLRRLADHMEKIASGFVRNIATVAGNLVMAQRKNFPSDIATILLSVDSEVTILTGSRFENLLLEKFLERPPLDSESILLSIKIPSWESSRNASSKCKSELLFQTYRGAPRPLGNALPYLNAAFLAEVFLCKDSGGIIVDSCRLSFGAYGTKHSIRARKVEEFLAGKMLSVSILYKAVNMLRATVVPEDGISRPAYRVSLATGFLFEFLRPLVDCSAEVFNGYLEGFTGSLFARSSGIKEKHEQLRYDKYPSLLSSTKQAIPLHREYYPVGQPIPKSGAAIQASGEAVYIDDIPSPKSCLYGAFVYSTKPLARIKSIKLKPNLQPDGITAVISSTDIPKGGENIGSKTKFGTEPLFADEIIKCAGEPLAFVVADSQKHADMAAKSAVVDYDIENLESPILSLEEAVKRSSLFKVPPFLYPKQVGDISKGMADAEQKILSAEIKLESQYHFYMETQTALAVPDEDNCIIVYSSIQCPEFAHSTIARCLGIPEHNVRVITRRVGGGFGGKGIKAMSVATACALAAHKLRRPVRTYQNRKTDMVMTGGRHPMKITYSVGFKSSGNITALHLEILINAGMCADMSSIIPRNIIGALKKYDWGVLSFDIKLCKTNLSSKSTMRAPGEVQGSFIAEAVIEHVASTLSMEVDSVRNMNMHTYQSLCLFYKDAEGELLEYTLPSIWNKLSTSASFIQRTEMVREFNRINNWKKRGISRVPIVHEVWLRSTPGKVSILLDGSIVVEVGGIEIGQGLWTKVKQMVAFSLNSIQCDATGELLDKVRVVQSDTLSLIQGGLTAGSTTSEASCEAVRICCDILVERLIPLKEKLLQEMGSIKWETLILQAYSQSVNLSASSFYVPDFSSMRYLNYGGAVSEVEVNLLTGETTILQADIIYDCGQSLNPAVDLGQIEGAFVQGIGFFMLEEYLTNSDGLMVADGTWTYKIPTIDTIPKHFNVEILNSGHHQKRVLSSKASGEPPLLLAVSVHCAVREAIKEARKQLLSWSSSDGVSLTFQLEVPATMPVVKELCGLGIVERYLEWKMGAK</sequence>
<feature type="binding site" evidence="18">
    <location>
        <position position="121"/>
    </location>
    <ligand>
        <name>[2Fe-2S] cluster</name>
        <dbReference type="ChEBI" id="CHEBI:190135"/>
        <label>2</label>
    </ligand>
</feature>
<dbReference type="GO" id="GO:0071949">
    <property type="term" value="F:FAD binding"/>
    <property type="evidence" value="ECO:0007669"/>
    <property type="project" value="InterPro"/>
</dbReference>
<reference evidence="21" key="1">
    <citation type="journal article" date="2023" name="Science">
        <title>Elucidation of the pathway for biosynthesis of saponin adjuvants from the soapbark tree.</title>
        <authorList>
            <person name="Reed J."/>
            <person name="Orme A."/>
            <person name="El-Demerdash A."/>
            <person name="Owen C."/>
            <person name="Martin L.B.B."/>
            <person name="Misra R.C."/>
            <person name="Kikuchi S."/>
            <person name="Rejzek M."/>
            <person name="Martin A.C."/>
            <person name="Harkess A."/>
            <person name="Leebens-Mack J."/>
            <person name="Louveau T."/>
            <person name="Stephenson M.J."/>
            <person name="Osbourn A."/>
        </authorList>
    </citation>
    <scope>NUCLEOTIDE SEQUENCE</scope>
    <source>
        <strain evidence="21">S10</strain>
    </source>
</reference>
<evidence type="ECO:0000256" key="14">
    <source>
        <dbReference type="ARBA" id="ARBA00034078"/>
    </source>
</evidence>
<dbReference type="InterPro" id="IPR016166">
    <property type="entry name" value="FAD-bd_PCMH"/>
</dbReference>
<dbReference type="InterPro" id="IPR006058">
    <property type="entry name" value="2Fe2S_fd_BS"/>
</dbReference>
<feature type="binding site" evidence="18">
    <location>
        <position position="56"/>
    </location>
    <ligand>
        <name>[2Fe-2S] cluster</name>
        <dbReference type="ChEBI" id="CHEBI:190135"/>
        <label>1</label>
    </ligand>
</feature>
<evidence type="ECO:0000256" key="6">
    <source>
        <dbReference type="ARBA" id="ARBA00022723"/>
    </source>
</evidence>
<dbReference type="GO" id="GO:0051537">
    <property type="term" value="F:2 iron, 2 sulfur cluster binding"/>
    <property type="evidence" value="ECO:0007669"/>
    <property type="project" value="UniProtKB-KW"/>
</dbReference>
<dbReference type="Pfam" id="PF02738">
    <property type="entry name" value="MoCoBD_1"/>
    <property type="match status" value="1"/>
</dbReference>
<dbReference type="FunFam" id="1.10.150.120:FF:000006">
    <property type="entry name" value="Aldehyde oxidase"/>
    <property type="match status" value="1"/>
</dbReference>
<feature type="binding site" evidence="18">
    <location>
        <position position="118"/>
    </location>
    <ligand>
        <name>[2Fe-2S] cluster</name>
        <dbReference type="ChEBI" id="CHEBI:190135"/>
        <label>2</label>
    </ligand>
</feature>
<dbReference type="GO" id="GO:0005506">
    <property type="term" value="F:iron ion binding"/>
    <property type="evidence" value="ECO:0007669"/>
    <property type="project" value="InterPro"/>
</dbReference>
<dbReference type="InterPro" id="IPR036683">
    <property type="entry name" value="CO_DH_flav_C_dom_sf"/>
</dbReference>
<dbReference type="PANTHER" id="PTHR11908">
    <property type="entry name" value="XANTHINE DEHYDROGENASE"/>
    <property type="match status" value="1"/>
</dbReference>
<dbReference type="FunFam" id="3.30.365.10:FF:000001">
    <property type="entry name" value="Xanthine dehydrogenase oxidase"/>
    <property type="match status" value="1"/>
</dbReference>
<feature type="binding site" evidence="18">
    <location>
        <position position="837"/>
    </location>
    <ligand>
        <name>Mo-molybdopterin</name>
        <dbReference type="ChEBI" id="CHEBI:71302"/>
    </ligand>
    <ligandPart>
        <name>Mo</name>
        <dbReference type="ChEBI" id="CHEBI:28685"/>
    </ligandPart>
</feature>
<dbReference type="Pfam" id="PF20256">
    <property type="entry name" value="MoCoBD_2"/>
    <property type="match status" value="1"/>
</dbReference>
<dbReference type="PROSITE" id="PS51085">
    <property type="entry name" value="2FE2S_FER_2"/>
    <property type="match status" value="1"/>
</dbReference>
<dbReference type="Pfam" id="PF00111">
    <property type="entry name" value="Fer2"/>
    <property type="match status" value="1"/>
</dbReference>
<dbReference type="InterPro" id="IPR016169">
    <property type="entry name" value="FAD-bd_PCMH_sub2"/>
</dbReference>
<evidence type="ECO:0000256" key="8">
    <source>
        <dbReference type="ARBA" id="ARBA00022865"/>
    </source>
</evidence>
<dbReference type="InterPro" id="IPR036318">
    <property type="entry name" value="FAD-bd_PCMH-like_sf"/>
</dbReference>
<dbReference type="Gene3D" id="1.10.150.120">
    <property type="entry name" value="[2Fe-2S]-binding domain"/>
    <property type="match status" value="1"/>
</dbReference>
<feature type="binding site" evidence="18">
    <location>
        <position position="48"/>
    </location>
    <ligand>
        <name>[2Fe-2S] cluster</name>
        <dbReference type="ChEBI" id="CHEBI:190135"/>
        <label>1</label>
    </ligand>
</feature>
<comment type="cofactor">
    <cofactor evidence="1 17">
        <name>FAD</name>
        <dbReference type="ChEBI" id="CHEBI:57692"/>
    </cofactor>
</comment>
<dbReference type="InterPro" id="IPR000674">
    <property type="entry name" value="Ald_Oxase/Xan_DH_a/b"/>
</dbReference>
<dbReference type="GO" id="GO:0050302">
    <property type="term" value="F:indole-3-acetaldehyde oxidase activity"/>
    <property type="evidence" value="ECO:0007669"/>
    <property type="project" value="UniProtKB-EC"/>
</dbReference>
<dbReference type="SMART" id="SM01092">
    <property type="entry name" value="CO_deh_flav_C"/>
    <property type="match status" value="1"/>
</dbReference>
<keyword evidence="4" id="KW-0285">Flavoprotein</keyword>
<feature type="binding site" evidence="18">
    <location>
        <position position="165"/>
    </location>
    <ligand>
        <name>[2Fe-2S] cluster</name>
        <dbReference type="ChEBI" id="CHEBI:190135"/>
        <label>2</label>
    </ligand>
</feature>
<keyword evidence="22" id="KW-1185">Reference proteome</keyword>
<evidence type="ECO:0000256" key="2">
    <source>
        <dbReference type="ARBA" id="ARBA00006849"/>
    </source>
</evidence>
<dbReference type="InterPro" id="IPR016208">
    <property type="entry name" value="Ald_Oxase/xanthine_DH-like"/>
</dbReference>
<comment type="similarity">
    <text evidence="2">Belongs to the xanthine dehydrogenase family.</text>
</comment>
<keyword evidence="10 18" id="KW-0408">Iron</keyword>
<dbReference type="GO" id="GO:0009688">
    <property type="term" value="P:abscisic acid biosynthetic process"/>
    <property type="evidence" value="ECO:0007669"/>
    <property type="project" value="UniProtKB-KW"/>
</dbReference>
<feature type="domain" description="FAD-binding PCMH-type" evidence="20">
    <location>
        <begin position="234"/>
        <end position="421"/>
    </location>
</feature>
<keyword evidence="7 17" id="KW-0274">FAD</keyword>
<keyword evidence="9" id="KW-0560">Oxidoreductase</keyword>
<feature type="binding site" evidence="18">
    <location>
        <position position="78"/>
    </location>
    <ligand>
        <name>[2Fe-2S] cluster</name>
        <dbReference type="ChEBI" id="CHEBI:190135"/>
        <label>1</label>
    </ligand>
</feature>
<evidence type="ECO:0000313" key="22">
    <source>
        <dbReference type="Proteomes" id="UP001163823"/>
    </source>
</evidence>
<evidence type="ECO:0000256" key="13">
    <source>
        <dbReference type="ARBA" id="ARBA00023070"/>
    </source>
</evidence>
<evidence type="ECO:0000256" key="3">
    <source>
        <dbReference type="ARBA" id="ARBA00022505"/>
    </source>
</evidence>
<feature type="binding site" evidence="18">
    <location>
        <position position="167"/>
    </location>
    <ligand>
        <name>[2Fe-2S] cluster</name>
        <dbReference type="ChEBI" id="CHEBI:190135"/>
        <label>2</label>
    </ligand>
</feature>
<gene>
    <name evidence="21" type="ORF">O6P43_014584</name>
</gene>
<dbReference type="InterPro" id="IPR008274">
    <property type="entry name" value="AldOxase/xan_DH_MoCoBD1"/>
</dbReference>
<dbReference type="InterPro" id="IPR036884">
    <property type="entry name" value="2Fe-2S-bd_dom_sf"/>
</dbReference>
<evidence type="ECO:0000256" key="5">
    <source>
        <dbReference type="ARBA" id="ARBA00022714"/>
    </source>
</evidence>
<evidence type="ECO:0000256" key="4">
    <source>
        <dbReference type="ARBA" id="ARBA00022630"/>
    </source>
</evidence>
<dbReference type="PROSITE" id="PS51387">
    <property type="entry name" value="FAD_PCMH"/>
    <property type="match status" value="1"/>
</dbReference>
<name>A0AAD7LV60_QUISA</name>
<dbReference type="Pfam" id="PF00941">
    <property type="entry name" value="FAD_binding_5"/>
    <property type="match status" value="1"/>
</dbReference>
<dbReference type="PANTHER" id="PTHR11908:SF132">
    <property type="entry name" value="ALDEHYDE OXIDASE 1-RELATED"/>
    <property type="match status" value="1"/>
</dbReference>
<feature type="binding site" evidence="18">
    <location>
        <position position="1124"/>
    </location>
    <ligand>
        <name>Mo-molybdopterin</name>
        <dbReference type="ChEBI" id="CHEBI:71302"/>
    </ligand>
    <ligandPart>
        <name>Mo</name>
        <dbReference type="ChEBI" id="CHEBI:28685"/>
    </ligandPart>
</feature>
<dbReference type="Pfam" id="PF01799">
    <property type="entry name" value="Fer2_2"/>
    <property type="match status" value="1"/>
</dbReference>
<evidence type="ECO:0000256" key="15">
    <source>
        <dbReference type="ARBA" id="ARBA00067017"/>
    </source>
</evidence>
<evidence type="ECO:0000256" key="11">
    <source>
        <dbReference type="ARBA" id="ARBA00023014"/>
    </source>
</evidence>
<feature type="binding site" evidence="18">
    <location>
        <position position="950"/>
    </location>
    <ligand>
        <name>Mo-molybdopterin</name>
        <dbReference type="ChEBI" id="CHEBI:71302"/>
    </ligand>
    <ligandPart>
        <name>Mo</name>
        <dbReference type="ChEBI" id="CHEBI:28685"/>
    </ligandPart>
</feature>
<dbReference type="InterPro" id="IPR001041">
    <property type="entry name" value="2Fe-2S_ferredoxin-type"/>
</dbReference>
<keyword evidence="13" id="KW-0073">Auxin biosynthesis</keyword>
<dbReference type="SMART" id="SM01008">
    <property type="entry name" value="Ald_Xan_dh_C"/>
    <property type="match status" value="1"/>
</dbReference>
<evidence type="ECO:0000256" key="18">
    <source>
        <dbReference type="PIRSR" id="PIRSR000127-3"/>
    </source>
</evidence>
<dbReference type="InterPro" id="IPR002888">
    <property type="entry name" value="2Fe-2S-bd"/>
</dbReference>
<dbReference type="SUPFAM" id="SSF54665">
    <property type="entry name" value="CO dehydrogenase molybdoprotein N-domain-like"/>
    <property type="match status" value="1"/>
</dbReference>
<comment type="cofactor">
    <cofactor evidence="18">
        <name>Mo-molybdopterin</name>
        <dbReference type="ChEBI" id="CHEBI:71302"/>
    </cofactor>
    <text evidence="18">Binds 1 Mo-molybdopterin (Mo-MPT) cofactor per subunit.</text>
</comment>
<keyword evidence="12" id="KW-0520">NAD</keyword>
<dbReference type="SUPFAM" id="SSF47741">
    <property type="entry name" value="CO dehydrogenase ISP C-domain like"/>
    <property type="match status" value="1"/>
</dbReference>
<dbReference type="Gene3D" id="3.30.365.10">
    <property type="entry name" value="Aldehyde oxidase/xanthine dehydrogenase, molybdopterin binding domain"/>
    <property type="match status" value="4"/>
</dbReference>
<comment type="cofactor">
    <cofactor evidence="14">
        <name>[2Fe-2S] cluster</name>
        <dbReference type="ChEBI" id="CHEBI:190135"/>
    </cofactor>
</comment>
<dbReference type="Gene3D" id="3.30.465.10">
    <property type="match status" value="1"/>
</dbReference>
<dbReference type="InterPro" id="IPR002346">
    <property type="entry name" value="Mopterin_DH_FAD-bd"/>
</dbReference>
<evidence type="ECO:0000256" key="12">
    <source>
        <dbReference type="ARBA" id="ARBA00023027"/>
    </source>
</evidence>
<keyword evidence="8" id="KW-0937">Abscisic acid biosynthesis</keyword>
<evidence type="ECO:0000256" key="16">
    <source>
        <dbReference type="PIRSR" id="PIRSR000127-1"/>
    </source>
</evidence>
<evidence type="ECO:0000259" key="20">
    <source>
        <dbReference type="PROSITE" id="PS51387"/>
    </source>
</evidence>
<dbReference type="Pfam" id="PF01315">
    <property type="entry name" value="Ald_Xan_dh_C"/>
    <property type="match status" value="1"/>
</dbReference>
<keyword evidence="11 18" id="KW-0411">Iron-sulfur</keyword>
<dbReference type="EC" id="1.2.3.7" evidence="15"/>
<dbReference type="PIRSF" id="PIRSF000127">
    <property type="entry name" value="Xanthine_DH"/>
    <property type="match status" value="1"/>
</dbReference>
<feature type="domain" description="2Fe-2S ferredoxin-type" evidence="19">
    <location>
        <begin position="9"/>
        <end position="96"/>
    </location>
</feature>
<dbReference type="FunFam" id="3.10.20.30:FF:000012">
    <property type="entry name" value="Xanthine dehydrogenase/oxidase"/>
    <property type="match status" value="1"/>
</dbReference>
<keyword evidence="5 18" id="KW-0001">2Fe-2S</keyword>
<dbReference type="EMBL" id="JARAOO010000006">
    <property type="protein sequence ID" value="KAJ7964834.1"/>
    <property type="molecule type" value="Genomic_DNA"/>
</dbReference>
<feature type="binding site" evidence="18">
    <location>
        <position position="53"/>
    </location>
    <ligand>
        <name>[2Fe-2S] cluster</name>
        <dbReference type="ChEBI" id="CHEBI:190135"/>
        <label>1</label>
    </ligand>
</feature>
<dbReference type="InterPro" id="IPR005107">
    <property type="entry name" value="CO_DH_flav_C"/>
</dbReference>
<dbReference type="SUPFAM" id="SSF55447">
    <property type="entry name" value="CO dehydrogenase flavoprotein C-terminal domain-like"/>
    <property type="match status" value="1"/>
</dbReference>
<comment type="cofactor">
    <cofactor evidence="18">
        <name>[2Fe-2S] cluster</name>
        <dbReference type="ChEBI" id="CHEBI:190135"/>
    </cofactor>
    <text evidence="18">Binds 2 [2Fe-2S] clusters.</text>
</comment>
<dbReference type="Gene3D" id="3.90.1170.50">
    <property type="entry name" value="Aldehyde oxidase/xanthine dehydrogenase, a/b hammerhead"/>
    <property type="match status" value="1"/>
</dbReference>
<dbReference type="InterPro" id="IPR046867">
    <property type="entry name" value="AldOxase/xan_DH_MoCoBD2"/>
</dbReference>
<dbReference type="InterPro" id="IPR037165">
    <property type="entry name" value="AldOxase/xan_DH_Mopterin-bd_sf"/>
</dbReference>
<feature type="binding site" evidence="17">
    <location>
        <position position="411"/>
    </location>
    <ligand>
        <name>FAD</name>
        <dbReference type="ChEBI" id="CHEBI:57692"/>
    </ligand>
</feature>
<keyword evidence="3 18" id="KW-0500">Molybdenum</keyword>
<feature type="binding site" evidence="18">
    <location>
        <position position="806"/>
    </location>
    <ligand>
        <name>Mo-molybdopterin</name>
        <dbReference type="ChEBI" id="CHEBI:71302"/>
    </ligand>
    <ligandPart>
        <name>Mo</name>
        <dbReference type="ChEBI" id="CHEBI:28685"/>
    </ligandPart>
</feature>
<proteinExistence type="inferred from homology"/>
<dbReference type="SUPFAM" id="SSF56003">
    <property type="entry name" value="Molybdenum cofactor-binding domain"/>
    <property type="match status" value="1"/>
</dbReference>
<feature type="active site" description="Proton acceptor" evidence="16">
    <location>
        <position position="1300"/>
    </location>
</feature>
<dbReference type="SUPFAM" id="SSF56176">
    <property type="entry name" value="FAD-binding/transporter-associated domain-like"/>
    <property type="match status" value="1"/>
</dbReference>
<dbReference type="Gene3D" id="3.30.390.50">
    <property type="entry name" value="CO dehydrogenase flavoprotein, C-terminal domain"/>
    <property type="match status" value="1"/>
</dbReference>
<organism evidence="21 22">
    <name type="scientific">Quillaja saponaria</name>
    <name type="common">Soap bark tree</name>
    <dbReference type="NCBI Taxonomy" id="32244"/>
    <lineage>
        <taxon>Eukaryota</taxon>
        <taxon>Viridiplantae</taxon>
        <taxon>Streptophyta</taxon>
        <taxon>Embryophyta</taxon>
        <taxon>Tracheophyta</taxon>
        <taxon>Spermatophyta</taxon>
        <taxon>Magnoliopsida</taxon>
        <taxon>eudicotyledons</taxon>
        <taxon>Gunneridae</taxon>
        <taxon>Pentapetalae</taxon>
        <taxon>rosids</taxon>
        <taxon>fabids</taxon>
        <taxon>Fabales</taxon>
        <taxon>Quillajaceae</taxon>
        <taxon>Quillaja</taxon>
    </lineage>
</organism>
<evidence type="ECO:0000259" key="19">
    <source>
        <dbReference type="PROSITE" id="PS51085"/>
    </source>
</evidence>
<dbReference type="SUPFAM" id="SSF54292">
    <property type="entry name" value="2Fe-2S ferredoxin-like"/>
    <property type="match status" value="1"/>
</dbReference>
<evidence type="ECO:0000256" key="9">
    <source>
        <dbReference type="ARBA" id="ARBA00023002"/>
    </source>
</evidence>
<dbReference type="Gene3D" id="3.10.20.30">
    <property type="match status" value="1"/>
</dbReference>
<comment type="caution">
    <text evidence="21">The sequence shown here is derived from an EMBL/GenBank/DDBJ whole genome shotgun (WGS) entry which is preliminary data.</text>
</comment>
<keyword evidence="6 18" id="KW-0479">Metal-binding</keyword>
<feature type="binding site" evidence="17">
    <location>
        <position position="918"/>
    </location>
    <ligand>
        <name>substrate</name>
    </ligand>
</feature>
<dbReference type="Proteomes" id="UP001163823">
    <property type="component" value="Chromosome 6"/>
</dbReference>
<dbReference type="InterPro" id="IPR012675">
    <property type="entry name" value="Beta-grasp_dom_sf"/>
</dbReference>
<dbReference type="InterPro" id="IPR036856">
    <property type="entry name" value="Ald_Oxase/Xan_DH_a/b_sf"/>
</dbReference>
<evidence type="ECO:0000256" key="10">
    <source>
        <dbReference type="ARBA" id="ARBA00023004"/>
    </source>
</evidence>
<dbReference type="Gene3D" id="3.30.43.10">
    <property type="entry name" value="Uridine Diphospho-n-acetylenolpyruvylglucosamine Reductase, domain 2"/>
    <property type="match status" value="1"/>
</dbReference>
<dbReference type="KEGG" id="qsa:O6P43_014584"/>
<protein>
    <recommendedName>
        <fullName evidence="15">indole-3-acetaldehyde oxidase</fullName>
        <ecNumber evidence="15">1.2.3.7</ecNumber>
    </recommendedName>
</protein>
<evidence type="ECO:0000256" key="17">
    <source>
        <dbReference type="PIRSR" id="PIRSR000127-2"/>
    </source>
</evidence>
<accession>A0AAD7LV60</accession>
<evidence type="ECO:0000313" key="21">
    <source>
        <dbReference type="EMBL" id="KAJ7964834.1"/>
    </source>
</evidence>
<dbReference type="Pfam" id="PF03450">
    <property type="entry name" value="CO_deh_flav_C"/>
    <property type="match status" value="1"/>
</dbReference>
<evidence type="ECO:0000256" key="7">
    <source>
        <dbReference type="ARBA" id="ARBA00022827"/>
    </source>
</evidence>
<dbReference type="InterPro" id="IPR036010">
    <property type="entry name" value="2Fe-2S_ferredoxin-like_sf"/>
</dbReference>